<evidence type="ECO:0000259" key="5">
    <source>
        <dbReference type="Pfam" id="PF00389"/>
    </source>
</evidence>
<keyword evidence="3" id="KW-0520">NAD</keyword>
<dbReference type="EMBL" id="MCIA01000030">
    <property type="protein sequence ID" value="RKD30851.1"/>
    <property type="molecule type" value="Genomic_DNA"/>
</dbReference>
<dbReference type="FunFam" id="3.40.50.720:FF:000203">
    <property type="entry name" value="D-3-phosphoglycerate dehydrogenase (SerA)"/>
    <property type="match status" value="1"/>
</dbReference>
<dbReference type="Gene3D" id="3.40.50.720">
    <property type="entry name" value="NAD(P)-binding Rossmann-like Domain"/>
    <property type="match status" value="2"/>
</dbReference>
<dbReference type="SUPFAM" id="SSF52283">
    <property type="entry name" value="Formate/glycerate dehydrogenase catalytic domain-like"/>
    <property type="match status" value="1"/>
</dbReference>
<dbReference type="OrthoDB" id="9805416at2"/>
<feature type="domain" description="D-isomer specific 2-hydroxyacid dehydrogenase catalytic" evidence="5">
    <location>
        <begin position="5"/>
        <end position="314"/>
    </location>
</feature>
<dbReference type="CDD" id="cd12173">
    <property type="entry name" value="PGDH_4"/>
    <property type="match status" value="1"/>
</dbReference>
<dbReference type="InterPro" id="IPR050857">
    <property type="entry name" value="D-2-hydroxyacid_DH"/>
</dbReference>
<evidence type="ECO:0000256" key="3">
    <source>
        <dbReference type="ARBA" id="ARBA00023027"/>
    </source>
</evidence>
<evidence type="ECO:0000256" key="1">
    <source>
        <dbReference type="ARBA" id="ARBA00005854"/>
    </source>
</evidence>
<dbReference type="InterPro" id="IPR036291">
    <property type="entry name" value="NAD(P)-bd_dom_sf"/>
</dbReference>
<evidence type="ECO:0000256" key="2">
    <source>
        <dbReference type="ARBA" id="ARBA00023002"/>
    </source>
</evidence>
<gene>
    <name evidence="7" type="ORF">BET01_05810</name>
</gene>
<evidence type="ECO:0000259" key="6">
    <source>
        <dbReference type="Pfam" id="PF02826"/>
    </source>
</evidence>
<sequence length="320" mass="35448">MSYKVLIPQDIAAEGKEYLLERGYEIKMGSGITEADLMRDVADCDAILLRMAKISQAVLEAGKHLRVVARHGAGYNNVDIQAANELGIWVTNAPDSTTNTVAEFTIGAILAAAKRTFLLNKALKEGDFYFRNSHKGVDLYQKTLGIIGLGRIGREVARKASLAFDMRVIAYAPHAAKETVPYYVTLVDWEQMFQESDFISLHIPLNEETNGIVGSREFDMMKDTSYLINCARGEVVREADLIEALEQNKIAGVFTDVLEQEPPARENPLLTMENAVVTPHMASNTKECMIKMAVQAASQIDLVLSGRTPDWPVNDPVIRE</sequence>
<protein>
    <submittedName>
        <fullName evidence="7">Phosphoglycerate dehydrogenase</fullName>
    </submittedName>
</protein>
<accession>A0A419T099</accession>
<evidence type="ECO:0000313" key="7">
    <source>
        <dbReference type="EMBL" id="RKD30851.1"/>
    </source>
</evidence>
<name>A0A419T099_9FIRM</name>
<dbReference type="PANTHER" id="PTHR42789:SF1">
    <property type="entry name" value="D-ISOMER SPECIFIC 2-HYDROXYACID DEHYDROGENASE FAMILY PROTEIN (AFU_ORTHOLOGUE AFUA_6G10090)"/>
    <property type="match status" value="1"/>
</dbReference>
<dbReference type="AlphaFoldDB" id="A0A419T099"/>
<comment type="similarity">
    <text evidence="1 4">Belongs to the D-isomer specific 2-hydroxyacid dehydrogenase family.</text>
</comment>
<reference evidence="7 8" key="1">
    <citation type="submission" date="2016-08" db="EMBL/GenBank/DDBJ databases">
        <title>A new outlook on sporulation: Clostridium algidixylanolyticum.</title>
        <authorList>
            <person name="Poppleton D.I."/>
            <person name="Gribaldo S."/>
        </authorList>
    </citation>
    <scope>NUCLEOTIDE SEQUENCE [LARGE SCALE GENOMIC DNA]</scope>
    <source>
        <strain evidence="7 8">SPL73</strain>
    </source>
</reference>
<organism evidence="7 8">
    <name type="scientific">Lacrimispora algidixylanolytica</name>
    <dbReference type="NCBI Taxonomy" id="94868"/>
    <lineage>
        <taxon>Bacteria</taxon>
        <taxon>Bacillati</taxon>
        <taxon>Bacillota</taxon>
        <taxon>Clostridia</taxon>
        <taxon>Lachnospirales</taxon>
        <taxon>Lachnospiraceae</taxon>
        <taxon>Lacrimispora</taxon>
    </lineage>
</organism>
<proteinExistence type="inferred from homology"/>
<keyword evidence="2 4" id="KW-0560">Oxidoreductase</keyword>
<dbReference type="RefSeq" id="WP_120197641.1">
    <property type="nucleotide sequence ID" value="NZ_MCIA01000030.1"/>
</dbReference>
<dbReference type="Proteomes" id="UP000284277">
    <property type="component" value="Unassembled WGS sequence"/>
</dbReference>
<dbReference type="SUPFAM" id="SSF51735">
    <property type="entry name" value="NAD(P)-binding Rossmann-fold domains"/>
    <property type="match status" value="1"/>
</dbReference>
<dbReference type="PROSITE" id="PS00670">
    <property type="entry name" value="D_2_HYDROXYACID_DH_2"/>
    <property type="match status" value="1"/>
</dbReference>
<dbReference type="GO" id="GO:0016616">
    <property type="term" value="F:oxidoreductase activity, acting on the CH-OH group of donors, NAD or NADP as acceptor"/>
    <property type="evidence" value="ECO:0007669"/>
    <property type="project" value="InterPro"/>
</dbReference>
<dbReference type="InterPro" id="IPR006139">
    <property type="entry name" value="D-isomer_2_OHA_DH_cat_dom"/>
</dbReference>
<dbReference type="GO" id="GO:0051287">
    <property type="term" value="F:NAD binding"/>
    <property type="evidence" value="ECO:0007669"/>
    <property type="project" value="InterPro"/>
</dbReference>
<comment type="caution">
    <text evidence="7">The sequence shown here is derived from an EMBL/GenBank/DDBJ whole genome shotgun (WGS) entry which is preliminary data.</text>
</comment>
<dbReference type="Pfam" id="PF00389">
    <property type="entry name" value="2-Hacid_dh"/>
    <property type="match status" value="1"/>
</dbReference>
<evidence type="ECO:0000256" key="4">
    <source>
        <dbReference type="RuleBase" id="RU003719"/>
    </source>
</evidence>
<evidence type="ECO:0000313" key="8">
    <source>
        <dbReference type="Proteomes" id="UP000284277"/>
    </source>
</evidence>
<dbReference type="PANTHER" id="PTHR42789">
    <property type="entry name" value="D-ISOMER SPECIFIC 2-HYDROXYACID DEHYDROGENASE FAMILY PROTEIN (AFU_ORTHOLOGUE AFUA_6G10090)"/>
    <property type="match status" value="1"/>
</dbReference>
<dbReference type="InterPro" id="IPR029753">
    <property type="entry name" value="D-isomer_DH_CS"/>
</dbReference>
<dbReference type="Pfam" id="PF02826">
    <property type="entry name" value="2-Hacid_dh_C"/>
    <property type="match status" value="1"/>
</dbReference>
<dbReference type="InterPro" id="IPR006140">
    <property type="entry name" value="D-isomer_DH_NAD-bd"/>
</dbReference>
<keyword evidence="8" id="KW-1185">Reference proteome</keyword>
<feature type="domain" description="D-isomer specific 2-hydroxyacid dehydrogenase NAD-binding" evidence="6">
    <location>
        <begin position="107"/>
        <end position="282"/>
    </location>
</feature>